<gene>
    <name evidence="2" type="ORF">IMF26_04870</name>
</gene>
<dbReference type="Pfam" id="PF10941">
    <property type="entry name" value="DUF2620"/>
    <property type="match status" value="1"/>
</dbReference>
<dbReference type="InterPro" id="IPR021238">
    <property type="entry name" value="DUF2620"/>
</dbReference>
<dbReference type="EMBL" id="CP062796">
    <property type="protein sequence ID" value="QUL99386.1"/>
    <property type="molecule type" value="Genomic_DNA"/>
</dbReference>
<organism evidence="2">
    <name type="scientific">Candidatus Fermentithermobacillus carboniphilus</name>
    <dbReference type="NCBI Taxonomy" id="3085328"/>
    <lineage>
        <taxon>Bacteria</taxon>
        <taxon>Bacillati</taxon>
        <taxon>Bacillota</taxon>
        <taxon>Candidatus Fermentithermobacillia</taxon>
        <taxon>Candidatus Fermentithermobacillales</taxon>
        <taxon>Candidatus Fermentithermobacillaceae</taxon>
        <taxon>Candidatus Fermentithermobacillus</taxon>
    </lineage>
</organism>
<keyword evidence="1" id="KW-0472">Membrane</keyword>
<feature type="transmembrane region" description="Helical" evidence="1">
    <location>
        <begin position="47"/>
        <end position="67"/>
    </location>
</feature>
<sequence>MKFAVGGAIDKQKVAAKIKEASGGQAEAAVMSDVEAAMAVKTGKADYYVGACATGGGGALALAMAILGSAKCAILSMPGKPPKHEMIEKAVREGKVAFGITSDHIDTAVPMLVEVLMNKEGNQK</sequence>
<keyword evidence="1" id="KW-0812">Transmembrane</keyword>
<reference evidence="2" key="1">
    <citation type="submission" date="2020-10" db="EMBL/GenBank/DDBJ databases">
        <authorList>
            <person name="Kadnikov V."/>
            <person name="Beletsky A.V."/>
            <person name="Mardanov A.V."/>
            <person name="Karnachuk O.V."/>
            <person name="Ravin N.V."/>
        </authorList>
    </citation>
    <scope>NUCLEOTIDE SEQUENCE</scope>
    <source>
        <strain evidence="2">Bu02</strain>
    </source>
</reference>
<dbReference type="KEGG" id="fcz:IMF26_04870"/>
<dbReference type="AlphaFoldDB" id="A0AAT9LDI3"/>
<proteinExistence type="predicted"/>
<name>A0AAT9LDI3_9FIRM</name>
<evidence type="ECO:0000313" key="2">
    <source>
        <dbReference type="EMBL" id="QUL99386.1"/>
    </source>
</evidence>
<keyword evidence="1" id="KW-1133">Transmembrane helix</keyword>
<protein>
    <submittedName>
        <fullName evidence="2">DUF2620 family protein</fullName>
    </submittedName>
</protein>
<reference evidence="2" key="2">
    <citation type="journal article" date="2023" name="Biology">
        <title>Prokaryotic Life Associated with Coal-Fire Gas Vents Revealed by Metagenomics.</title>
        <authorList>
            <person name="Kadnikov V.V."/>
            <person name="Mardanov A.V."/>
            <person name="Beletsky A.V."/>
            <person name="Karnachuk O.V."/>
            <person name="Ravin N.V."/>
        </authorList>
    </citation>
    <scope>NUCLEOTIDE SEQUENCE</scope>
    <source>
        <strain evidence="2">Bu02</strain>
    </source>
</reference>
<accession>A0AAT9LDI3</accession>
<evidence type="ECO:0000256" key="1">
    <source>
        <dbReference type="SAM" id="Phobius"/>
    </source>
</evidence>